<gene>
    <name evidence="3" type="ORF">P4826_04840</name>
</gene>
<accession>A0ABZ0J8V0</accession>
<evidence type="ECO:0000259" key="2">
    <source>
        <dbReference type="SMART" id="SM01204"/>
    </source>
</evidence>
<sequence length="359" mass="37122">MKSYTASGSCTAQVLATLAQTLAEAQPFTADFLCVFYDALHDDQAITLFLAGGGSIGLLLVQDPDGDYGTAAIRLQGNAADCAERALQAALHDAGCPGELPELVWIYQAPGQEEAVIEGLRRIVSDRCPIIGGSSADDDIGGRWRQLGPDGPLCDGLVVGVLFPSGGISHVFQGGYEPSGHSGTITRVGATAAAGGAARHIIAIDEQPATEVYNRWLGGALEPQLAAGRIGEVRCHRLIHPERILPGGALSTFAQVEEGMRLYAMRGHKSHLVERAGLVAAAAAASLPGGANTLAGALVVYCAGCMFAVGEDMPQVAQAVAQRLAGAPFVGCFTFGEQGAMQGRNMHGNLMISAIAFGK</sequence>
<dbReference type="Proteomes" id="UP001303211">
    <property type="component" value="Chromosome"/>
</dbReference>
<evidence type="ECO:0000313" key="4">
    <source>
        <dbReference type="Proteomes" id="UP001303211"/>
    </source>
</evidence>
<proteinExistence type="predicted"/>
<dbReference type="PANTHER" id="PTHR40252">
    <property type="entry name" value="BLR0328 PROTEIN"/>
    <property type="match status" value="1"/>
</dbReference>
<dbReference type="Pfam" id="PF08495">
    <property type="entry name" value="FIST"/>
    <property type="match status" value="1"/>
</dbReference>
<evidence type="ECO:0000259" key="1">
    <source>
        <dbReference type="SMART" id="SM00897"/>
    </source>
</evidence>
<keyword evidence="4" id="KW-1185">Reference proteome</keyword>
<dbReference type="RefSeq" id="WP_317702776.1">
    <property type="nucleotide sequence ID" value="NZ_CP136921.1"/>
</dbReference>
<organism evidence="3 4">
    <name type="scientific">Diaphorobacter limosus</name>
    <dbReference type="NCBI Taxonomy" id="3036128"/>
    <lineage>
        <taxon>Bacteria</taxon>
        <taxon>Pseudomonadati</taxon>
        <taxon>Pseudomonadota</taxon>
        <taxon>Betaproteobacteria</taxon>
        <taxon>Burkholderiales</taxon>
        <taxon>Comamonadaceae</taxon>
        <taxon>Diaphorobacter</taxon>
    </lineage>
</organism>
<dbReference type="PANTHER" id="PTHR40252:SF2">
    <property type="entry name" value="BLR0328 PROTEIN"/>
    <property type="match status" value="1"/>
</dbReference>
<reference evidence="3 4" key="1">
    <citation type="submission" date="2023-03" db="EMBL/GenBank/DDBJ databases">
        <title>Diaphorobacter basophil sp. nov., isolated from a sewage-treatment plant.</title>
        <authorList>
            <person name="Yang K."/>
        </authorList>
    </citation>
    <scope>NUCLEOTIDE SEQUENCE [LARGE SCALE GENOMIC DNA]</scope>
    <source>
        <strain evidence="3 4">Y-1</strain>
    </source>
</reference>
<dbReference type="EMBL" id="CP136921">
    <property type="protein sequence ID" value="WOO33409.1"/>
    <property type="molecule type" value="Genomic_DNA"/>
</dbReference>
<protein>
    <submittedName>
        <fullName evidence="3">FIST C-terminal domain-containing protein</fullName>
    </submittedName>
</protein>
<dbReference type="SMART" id="SM00897">
    <property type="entry name" value="FIST"/>
    <property type="match status" value="1"/>
</dbReference>
<dbReference type="SMART" id="SM01204">
    <property type="entry name" value="FIST_C"/>
    <property type="match status" value="1"/>
</dbReference>
<evidence type="ECO:0000313" key="3">
    <source>
        <dbReference type="EMBL" id="WOO33409.1"/>
    </source>
</evidence>
<dbReference type="Pfam" id="PF10442">
    <property type="entry name" value="FIST_C"/>
    <property type="match status" value="1"/>
</dbReference>
<feature type="domain" description="FIST C-domain" evidence="2">
    <location>
        <begin position="209"/>
        <end position="341"/>
    </location>
</feature>
<dbReference type="InterPro" id="IPR013702">
    <property type="entry name" value="FIST_domain_N"/>
</dbReference>
<name>A0ABZ0J8V0_9BURK</name>
<feature type="domain" description="FIST" evidence="1">
    <location>
        <begin position="2"/>
        <end position="208"/>
    </location>
</feature>
<dbReference type="InterPro" id="IPR019494">
    <property type="entry name" value="FIST_C"/>
</dbReference>